<accession>A0ABR0EVM5</accession>
<dbReference type="EMBL" id="JAXOVC010000002">
    <property type="protein sequence ID" value="KAK4505146.1"/>
    <property type="molecule type" value="Genomic_DNA"/>
</dbReference>
<evidence type="ECO:0000256" key="2">
    <source>
        <dbReference type="SAM" id="SignalP"/>
    </source>
</evidence>
<keyword evidence="4" id="KW-1185">Reference proteome</keyword>
<reference evidence="3 4" key="1">
    <citation type="journal article" date="2023" name="G3 (Bethesda)">
        <title>A chromosome-level genome assembly of Zasmidium syzygii isolated from banana leaves.</title>
        <authorList>
            <person name="van Westerhoven A.C."/>
            <person name="Mehrabi R."/>
            <person name="Talebi R."/>
            <person name="Steentjes M.B.F."/>
            <person name="Corcolon B."/>
            <person name="Chong P.A."/>
            <person name="Kema G.H.J."/>
            <person name="Seidl M.F."/>
        </authorList>
    </citation>
    <scope>NUCLEOTIDE SEQUENCE [LARGE SCALE GENOMIC DNA]</scope>
    <source>
        <strain evidence="3 4">P124</strain>
    </source>
</reference>
<proteinExistence type="predicted"/>
<feature type="signal peptide" evidence="2">
    <location>
        <begin position="1"/>
        <end position="22"/>
    </location>
</feature>
<evidence type="ECO:0000313" key="3">
    <source>
        <dbReference type="EMBL" id="KAK4505146.1"/>
    </source>
</evidence>
<protein>
    <submittedName>
        <fullName evidence="3">Uncharacterized protein</fullName>
    </submittedName>
</protein>
<dbReference type="Proteomes" id="UP001305779">
    <property type="component" value="Unassembled WGS sequence"/>
</dbReference>
<name>A0ABR0EVM5_ZASCE</name>
<comment type="caution">
    <text evidence="3">The sequence shown here is derived from an EMBL/GenBank/DDBJ whole genome shotgun (WGS) entry which is preliminary data.</text>
</comment>
<evidence type="ECO:0000313" key="4">
    <source>
        <dbReference type="Proteomes" id="UP001305779"/>
    </source>
</evidence>
<organism evidence="3 4">
    <name type="scientific">Zasmidium cellare</name>
    <name type="common">Wine cellar mold</name>
    <name type="synonym">Racodium cellare</name>
    <dbReference type="NCBI Taxonomy" id="395010"/>
    <lineage>
        <taxon>Eukaryota</taxon>
        <taxon>Fungi</taxon>
        <taxon>Dikarya</taxon>
        <taxon>Ascomycota</taxon>
        <taxon>Pezizomycotina</taxon>
        <taxon>Dothideomycetes</taxon>
        <taxon>Dothideomycetidae</taxon>
        <taxon>Mycosphaerellales</taxon>
        <taxon>Mycosphaerellaceae</taxon>
        <taxon>Zasmidium</taxon>
    </lineage>
</organism>
<feature type="chain" id="PRO_5047167140" evidence="2">
    <location>
        <begin position="23"/>
        <end position="399"/>
    </location>
</feature>
<feature type="compositionally biased region" description="Low complexity" evidence="1">
    <location>
        <begin position="46"/>
        <end position="55"/>
    </location>
</feature>
<evidence type="ECO:0000256" key="1">
    <source>
        <dbReference type="SAM" id="MobiDB-lite"/>
    </source>
</evidence>
<sequence>MAIHKAAVVLALAFSSAHYVLANPIVARDTSTSASATQPPAPGPPVTSSSAAVSSAPTPSNCANGVQVGDGTASCWTDLGTHDPSVAVNIGIEMLIFVEGLEDYINNWWSSNSGKCNGQGFAQCWYQLQTPYSPTTCDAINGGTSCTTPKWEDFPSTSANSAENFFVTWTVYNTYTLFQNLYTSINDAQSNVESQVGSIITTLDPPDPASGSTPAWEYILDALTFGLSLYSEGTILVKAAIRSLPQSSSLITKVYPEGDVSGDVTSWAQVAGTVGQFCQTWAKDIASALPDVADDVPMFVAFAGAGQLTGGVTDLSSLTGAALGFIITRTAFVDVHLLQQNTSLQWDTGCGAGYDGGGYCGGNFFYDGLDTYSLVDPNKMQRDQTDVFNRLFEAKEEEV</sequence>
<gene>
    <name evidence="3" type="ORF">PRZ48_003109</name>
</gene>
<keyword evidence="2" id="KW-0732">Signal</keyword>
<feature type="region of interest" description="Disordered" evidence="1">
    <location>
        <begin position="32"/>
        <end position="55"/>
    </location>
</feature>